<organism evidence="3 4">
    <name type="scientific">Pirellula staleyi (strain ATCC 27377 / DSM 6068 / ICPB 4128)</name>
    <name type="common">Pirella staleyi</name>
    <dbReference type="NCBI Taxonomy" id="530564"/>
    <lineage>
        <taxon>Bacteria</taxon>
        <taxon>Pseudomonadati</taxon>
        <taxon>Planctomycetota</taxon>
        <taxon>Planctomycetia</taxon>
        <taxon>Pirellulales</taxon>
        <taxon>Pirellulaceae</taxon>
        <taxon>Pirellula</taxon>
    </lineage>
</organism>
<dbReference type="KEGG" id="psl:Psta_1194"/>
<dbReference type="eggNOG" id="COG4961">
    <property type="taxonomic scope" value="Bacteria"/>
</dbReference>
<evidence type="ECO:0000259" key="2">
    <source>
        <dbReference type="Pfam" id="PF07811"/>
    </source>
</evidence>
<dbReference type="OrthoDB" id="290987at2"/>
<dbReference type="AlphaFoldDB" id="D2R945"/>
<keyword evidence="1" id="KW-0472">Membrane</keyword>
<reference evidence="3 4" key="1">
    <citation type="journal article" date="2009" name="Stand. Genomic Sci.">
        <title>Complete genome sequence of Pirellula staleyi type strain (ATCC 27377).</title>
        <authorList>
            <person name="Clum A."/>
            <person name="Tindall B.J."/>
            <person name="Sikorski J."/>
            <person name="Ivanova N."/>
            <person name="Mavrommatis K."/>
            <person name="Lucas S."/>
            <person name="Glavina del Rio T."/>
            <person name="Nolan M."/>
            <person name="Chen F."/>
            <person name="Tice H."/>
            <person name="Pitluck S."/>
            <person name="Cheng J.F."/>
            <person name="Chertkov O."/>
            <person name="Brettin T."/>
            <person name="Han C."/>
            <person name="Detter J.C."/>
            <person name="Kuske C."/>
            <person name="Bruce D."/>
            <person name="Goodwin L."/>
            <person name="Ovchinikova G."/>
            <person name="Pati A."/>
            <person name="Mikhailova N."/>
            <person name="Chen A."/>
            <person name="Palaniappan K."/>
            <person name="Land M."/>
            <person name="Hauser L."/>
            <person name="Chang Y.J."/>
            <person name="Jeffries C.D."/>
            <person name="Chain P."/>
            <person name="Rohde M."/>
            <person name="Goker M."/>
            <person name="Bristow J."/>
            <person name="Eisen J.A."/>
            <person name="Markowitz V."/>
            <person name="Hugenholtz P."/>
            <person name="Kyrpides N.C."/>
            <person name="Klenk H.P."/>
            <person name="Lapidus A."/>
        </authorList>
    </citation>
    <scope>NUCLEOTIDE SEQUENCE [LARGE SCALE GENOMIC DNA]</scope>
    <source>
        <strain evidence="4">ATCC 27377 / DSM 6068 / ICPB 4128</strain>
    </source>
</reference>
<accession>D2R945</accession>
<sequence length="336" mass="37044" precursor="true">MDESPKSVSHRYRLRQRRGQSLVEFAVIALVVYMLLAAILTFGFMFYAAQGTQAAVDLAARETSRTPLPANSVTLEMVLYGDYTDPALGLSAADQEAIRRFRQTVYDEHYLVIELPTDGPATELSTRWRELVARLPLVNQQLVPLMIPDSFNDVDVLRYPGAVYEDDNPDDNPDPSVMPEPSGFLVRIPIVVGRSATGVETIDWVAAVEPIVREAGPRIDPFKVSSPERGIVGLRINYPSQSPAMSSFRHDTADPEFPFEPTVGRPNLANDAGVVVVTNPIAPPDGPLVSPDEGNIHRTTYSGEYGLGGQQALGQVVRPYRRVISSQAIFRREILQ</sequence>
<name>D2R945_PIRSD</name>
<dbReference type="STRING" id="530564.Psta_1194"/>
<evidence type="ECO:0000256" key="1">
    <source>
        <dbReference type="SAM" id="Phobius"/>
    </source>
</evidence>
<evidence type="ECO:0000313" key="4">
    <source>
        <dbReference type="Proteomes" id="UP000001887"/>
    </source>
</evidence>
<keyword evidence="4" id="KW-1185">Reference proteome</keyword>
<dbReference type="Proteomes" id="UP000001887">
    <property type="component" value="Chromosome"/>
</dbReference>
<proteinExistence type="predicted"/>
<keyword evidence="1" id="KW-1133">Transmembrane helix</keyword>
<dbReference type="Pfam" id="PF07811">
    <property type="entry name" value="TadE"/>
    <property type="match status" value="1"/>
</dbReference>
<gene>
    <name evidence="3" type="ordered locus">Psta_1194</name>
</gene>
<feature type="domain" description="TadE-like" evidence="2">
    <location>
        <begin position="19"/>
        <end position="61"/>
    </location>
</feature>
<keyword evidence="1" id="KW-0812">Transmembrane</keyword>
<dbReference type="HOGENOM" id="CLU_764788_0_0_0"/>
<protein>
    <submittedName>
        <fullName evidence="3">TadE family protein</fullName>
    </submittedName>
</protein>
<evidence type="ECO:0000313" key="3">
    <source>
        <dbReference type="EMBL" id="ADB15872.1"/>
    </source>
</evidence>
<feature type="transmembrane region" description="Helical" evidence="1">
    <location>
        <begin position="21"/>
        <end position="47"/>
    </location>
</feature>
<dbReference type="InterPro" id="IPR012495">
    <property type="entry name" value="TadE-like_dom"/>
</dbReference>
<dbReference type="EMBL" id="CP001848">
    <property type="protein sequence ID" value="ADB15872.1"/>
    <property type="molecule type" value="Genomic_DNA"/>
</dbReference>